<feature type="signal peptide" evidence="1">
    <location>
        <begin position="1"/>
        <end position="32"/>
    </location>
</feature>
<evidence type="ECO:0000313" key="2">
    <source>
        <dbReference type="EMBL" id="MFA3843877.1"/>
    </source>
</evidence>
<dbReference type="EMBL" id="JBGOSP010000087">
    <property type="protein sequence ID" value="MFA3843877.1"/>
    <property type="molecule type" value="Genomic_DNA"/>
</dbReference>
<comment type="caution">
    <text evidence="2">The sequence shown here is derived from an EMBL/GenBank/DDBJ whole genome shotgun (WGS) entry which is preliminary data.</text>
</comment>
<dbReference type="Proteomes" id="UP001571476">
    <property type="component" value="Unassembled WGS sequence"/>
</dbReference>
<evidence type="ECO:0000313" key="3">
    <source>
        <dbReference type="Proteomes" id="UP001571476"/>
    </source>
</evidence>
<keyword evidence="1" id="KW-0732">Signal</keyword>
<dbReference type="RefSeq" id="WP_372567655.1">
    <property type="nucleotide sequence ID" value="NZ_JBGOSP010000087.1"/>
</dbReference>
<name>A0ABV4SZK7_9ACTN</name>
<sequence>MVFTIVQRAALGAASVTFAAAGLLASAGPASAATHPANDRTAIVSRHVQLLDTHDDGRSQDAVRNSNDDDSLRRWVSDQIAWTLHHDGPHHWTPQYEGPSYR</sequence>
<feature type="chain" id="PRO_5047105309" evidence="1">
    <location>
        <begin position="33"/>
        <end position="102"/>
    </location>
</feature>
<reference evidence="2 3" key="1">
    <citation type="submission" date="2024-08" db="EMBL/GenBank/DDBJ databases">
        <title>Genome sequence of Streptomyces aureus CACIA-1.46HGO.</title>
        <authorList>
            <person name="Evangelista-Martinez Z."/>
        </authorList>
    </citation>
    <scope>NUCLEOTIDE SEQUENCE [LARGE SCALE GENOMIC DNA]</scope>
    <source>
        <strain evidence="2 3">CACIA-1.46HGO</strain>
    </source>
</reference>
<protein>
    <submittedName>
        <fullName evidence="2">Uncharacterized protein</fullName>
    </submittedName>
</protein>
<gene>
    <name evidence="2" type="ORF">ACEG43_48780</name>
</gene>
<organism evidence="2 3">
    <name type="scientific">Streptomyces aureus</name>
    <dbReference type="NCBI Taxonomy" id="193461"/>
    <lineage>
        <taxon>Bacteria</taxon>
        <taxon>Bacillati</taxon>
        <taxon>Actinomycetota</taxon>
        <taxon>Actinomycetes</taxon>
        <taxon>Kitasatosporales</taxon>
        <taxon>Streptomycetaceae</taxon>
        <taxon>Streptomyces</taxon>
    </lineage>
</organism>
<accession>A0ABV4SZK7</accession>
<evidence type="ECO:0000256" key="1">
    <source>
        <dbReference type="SAM" id="SignalP"/>
    </source>
</evidence>
<keyword evidence="3" id="KW-1185">Reference proteome</keyword>
<proteinExistence type="predicted"/>